<sequence>MTSSQVRQPPGSNILLEATGPAWESNAPFSLRFVDTDCDESVEECPGSGTNVLLTQGDRGSGQKTRSISHGSFDLVTPLSSPMLISQLRAVL</sequence>
<proteinExistence type="predicted"/>
<evidence type="ECO:0000256" key="1">
    <source>
        <dbReference type="SAM" id="MobiDB-lite"/>
    </source>
</evidence>
<name>A0AAV7AQT1_ENGPU</name>
<organism evidence="2 3">
    <name type="scientific">Engystomops pustulosus</name>
    <name type="common">Tungara frog</name>
    <name type="synonym">Physalaemus pustulosus</name>
    <dbReference type="NCBI Taxonomy" id="76066"/>
    <lineage>
        <taxon>Eukaryota</taxon>
        <taxon>Metazoa</taxon>
        <taxon>Chordata</taxon>
        <taxon>Craniata</taxon>
        <taxon>Vertebrata</taxon>
        <taxon>Euteleostomi</taxon>
        <taxon>Amphibia</taxon>
        <taxon>Batrachia</taxon>
        <taxon>Anura</taxon>
        <taxon>Neobatrachia</taxon>
        <taxon>Hyloidea</taxon>
        <taxon>Leptodactylidae</taxon>
        <taxon>Leiuperinae</taxon>
        <taxon>Engystomops</taxon>
    </lineage>
</organism>
<protein>
    <submittedName>
        <fullName evidence="2">Uncharacterized protein</fullName>
    </submittedName>
</protein>
<dbReference type="Proteomes" id="UP000824782">
    <property type="component" value="Unassembled WGS sequence"/>
</dbReference>
<keyword evidence="3" id="KW-1185">Reference proteome</keyword>
<evidence type="ECO:0000313" key="2">
    <source>
        <dbReference type="EMBL" id="KAG8561755.1"/>
    </source>
</evidence>
<accession>A0AAV7AQT1</accession>
<gene>
    <name evidence="2" type="ORF">GDO81_015461</name>
</gene>
<feature type="region of interest" description="Disordered" evidence="1">
    <location>
        <begin position="44"/>
        <end position="68"/>
    </location>
</feature>
<evidence type="ECO:0000313" key="3">
    <source>
        <dbReference type="Proteomes" id="UP000824782"/>
    </source>
</evidence>
<dbReference type="EMBL" id="WNYA01000007">
    <property type="protein sequence ID" value="KAG8561755.1"/>
    <property type="molecule type" value="Genomic_DNA"/>
</dbReference>
<reference evidence="2" key="1">
    <citation type="thesis" date="2020" institute="ProQuest LLC" country="789 East Eisenhower Parkway, Ann Arbor, MI, USA">
        <title>Comparative Genomics and Chromosome Evolution.</title>
        <authorList>
            <person name="Mudd A.B."/>
        </authorList>
    </citation>
    <scope>NUCLEOTIDE SEQUENCE</scope>
    <source>
        <strain evidence="2">237g6f4</strain>
        <tissue evidence="2">Blood</tissue>
    </source>
</reference>
<comment type="caution">
    <text evidence="2">The sequence shown here is derived from an EMBL/GenBank/DDBJ whole genome shotgun (WGS) entry which is preliminary data.</text>
</comment>
<dbReference type="AlphaFoldDB" id="A0AAV7AQT1"/>